<keyword evidence="7 9" id="KW-1133">Transmembrane helix</keyword>
<evidence type="ECO:0000256" key="2">
    <source>
        <dbReference type="ARBA" id="ARBA00022553"/>
    </source>
</evidence>
<gene>
    <name evidence="10" type="ORF">E4665_09570</name>
</gene>
<feature type="transmembrane region" description="Helical" evidence="9">
    <location>
        <begin position="99"/>
        <end position="126"/>
    </location>
</feature>
<evidence type="ECO:0000256" key="7">
    <source>
        <dbReference type="ARBA" id="ARBA00022989"/>
    </source>
</evidence>
<reference evidence="10 11" key="1">
    <citation type="journal article" date="2015" name="Int. J. Syst. Evol. Microbiol.">
        <title>Sporolactobacillus shoreae sp. nov. and Sporolactobacillus spathodeae sp. nov., two spore-forming lactic acid bacteria isolated from tree barks in Thailand.</title>
        <authorList>
            <person name="Thamacharoensuk T."/>
            <person name="Kitahara M."/>
            <person name="Ohkuma M."/>
            <person name="Thongchul N."/>
            <person name="Tanasupawat S."/>
        </authorList>
    </citation>
    <scope>NUCLEOTIDE SEQUENCE [LARGE SCALE GENOMIC DNA]</scope>
    <source>
        <strain evidence="10 11">BK92</strain>
    </source>
</reference>
<comment type="caution">
    <text evidence="10">The sequence shown here is derived from an EMBL/GenBank/DDBJ whole genome shotgun (WGS) entry which is preliminary data.</text>
</comment>
<dbReference type="PANTHER" id="PTHR30578">
    <property type="entry name" value="ELECTRON TRANSPORT COMPLEX PROTEIN RNFD"/>
    <property type="match status" value="1"/>
</dbReference>
<feature type="transmembrane region" description="Helical" evidence="9">
    <location>
        <begin position="162"/>
        <end position="181"/>
    </location>
</feature>
<evidence type="ECO:0008006" key="12">
    <source>
        <dbReference type="Google" id="ProtNLM"/>
    </source>
</evidence>
<dbReference type="PANTHER" id="PTHR30578:SF0">
    <property type="entry name" value="ION-TRANSLOCATING OXIDOREDUCTASE COMPLEX SUBUNIT D"/>
    <property type="match status" value="1"/>
</dbReference>
<evidence type="ECO:0000256" key="4">
    <source>
        <dbReference type="ARBA" id="ARBA00022643"/>
    </source>
</evidence>
<feature type="transmembrane region" description="Helical" evidence="9">
    <location>
        <begin position="246"/>
        <end position="263"/>
    </location>
</feature>
<dbReference type="Proteomes" id="UP000298347">
    <property type="component" value="Unassembled WGS sequence"/>
</dbReference>
<proteinExistence type="predicted"/>
<dbReference type="GO" id="GO:0055085">
    <property type="term" value="P:transmembrane transport"/>
    <property type="evidence" value="ECO:0007669"/>
    <property type="project" value="InterPro"/>
</dbReference>
<keyword evidence="3" id="KW-0285">Flavoprotein</keyword>
<evidence type="ECO:0000313" key="10">
    <source>
        <dbReference type="EMBL" id="TGA98189.1"/>
    </source>
</evidence>
<evidence type="ECO:0000256" key="1">
    <source>
        <dbReference type="ARBA" id="ARBA00022448"/>
    </source>
</evidence>
<dbReference type="GO" id="GO:0005886">
    <property type="term" value="C:plasma membrane"/>
    <property type="evidence" value="ECO:0007669"/>
    <property type="project" value="TreeGrafter"/>
</dbReference>
<name>A0A4Z0GMD3_9BACL</name>
<sequence length="295" mass="32030">MAGLGTTTKTARNYRVETRTELKRQSKKKHTFSFTKFVKSPKGIVFFIILLLSVIGLAYPNSSGGVNNIILSVGTGLFMDFVIAYVMYRPKFFSDGALITGLIIGGILGSAVPWYLVMFATIVALAMKHLFKDKRKPVFNPAAIGLLASATLFSTGESWWSGLSMLPAWTAVLMIAGGFYLANRINKFPLVFSFLAVYVLFFMIAGLAGVPEAGYALRMPYMNAALFLAFFMLTDPPTSPAKDGEQIVFGILAALISGAAYLYLSKVTFLLIGLLAANALKALQARSRSPRRATA</sequence>
<dbReference type="RefSeq" id="WP_135348569.1">
    <property type="nucleotide sequence ID" value="NZ_SRJD01000009.1"/>
</dbReference>
<feature type="transmembrane region" description="Helical" evidence="9">
    <location>
        <begin position="66"/>
        <end position="87"/>
    </location>
</feature>
<feature type="transmembrane region" description="Helical" evidence="9">
    <location>
        <begin position="188"/>
        <end position="209"/>
    </location>
</feature>
<evidence type="ECO:0000313" key="11">
    <source>
        <dbReference type="Proteomes" id="UP000298347"/>
    </source>
</evidence>
<feature type="transmembrane region" description="Helical" evidence="9">
    <location>
        <begin position="43"/>
        <end position="59"/>
    </location>
</feature>
<keyword evidence="11" id="KW-1185">Reference proteome</keyword>
<keyword evidence="4" id="KW-0288">FMN</keyword>
<protein>
    <recommendedName>
        <fullName evidence="12">RnfABCDGE type electron transport complex subunit D</fullName>
    </recommendedName>
</protein>
<evidence type="ECO:0000256" key="5">
    <source>
        <dbReference type="ARBA" id="ARBA00022692"/>
    </source>
</evidence>
<evidence type="ECO:0000256" key="9">
    <source>
        <dbReference type="SAM" id="Phobius"/>
    </source>
</evidence>
<evidence type="ECO:0000256" key="6">
    <source>
        <dbReference type="ARBA" id="ARBA00022967"/>
    </source>
</evidence>
<evidence type="ECO:0000256" key="3">
    <source>
        <dbReference type="ARBA" id="ARBA00022630"/>
    </source>
</evidence>
<dbReference type="Pfam" id="PF03116">
    <property type="entry name" value="NQR2_RnfD_RnfE"/>
    <property type="match status" value="2"/>
</dbReference>
<evidence type="ECO:0000256" key="8">
    <source>
        <dbReference type="ARBA" id="ARBA00023136"/>
    </source>
</evidence>
<organism evidence="10 11">
    <name type="scientific">Sporolactobacillus shoreae</name>
    <dbReference type="NCBI Taxonomy" id="1465501"/>
    <lineage>
        <taxon>Bacteria</taxon>
        <taxon>Bacillati</taxon>
        <taxon>Bacillota</taxon>
        <taxon>Bacilli</taxon>
        <taxon>Bacillales</taxon>
        <taxon>Sporolactobacillaceae</taxon>
        <taxon>Sporolactobacillus</taxon>
    </lineage>
</organism>
<dbReference type="EMBL" id="SRJD01000009">
    <property type="protein sequence ID" value="TGA98189.1"/>
    <property type="molecule type" value="Genomic_DNA"/>
</dbReference>
<accession>A0A4Z0GMD3</accession>
<dbReference type="AlphaFoldDB" id="A0A4Z0GMD3"/>
<feature type="transmembrane region" description="Helical" evidence="9">
    <location>
        <begin position="138"/>
        <end position="156"/>
    </location>
</feature>
<keyword evidence="2" id="KW-0597">Phosphoprotein</keyword>
<keyword evidence="5 9" id="KW-0812">Transmembrane</keyword>
<dbReference type="OrthoDB" id="260854at2"/>
<keyword evidence="8 9" id="KW-0472">Membrane</keyword>
<keyword evidence="6" id="KW-1278">Translocase</keyword>
<dbReference type="InterPro" id="IPR004338">
    <property type="entry name" value="NqrB/RnfD"/>
</dbReference>
<keyword evidence="1" id="KW-0813">Transport</keyword>